<reference evidence="1" key="1">
    <citation type="submission" date="2020-03" db="EMBL/GenBank/DDBJ databases">
        <title>A transcriptome and proteome of the tick Rhipicephalus microplus shaped by the genetic composition of its hosts and developmental stage.</title>
        <authorList>
            <person name="Garcia G.R."/>
            <person name="Ribeiro J.M.C."/>
            <person name="Maruyama S.R."/>
            <person name="Gardinasse L.G."/>
            <person name="Nelson K."/>
            <person name="Ferreira B.R."/>
            <person name="Andrade T.G."/>
            <person name="Santos I.K.F.M."/>
        </authorList>
    </citation>
    <scope>NUCLEOTIDE SEQUENCE</scope>
    <source>
        <strain evidence="1">NSGR</strain>
        <tissue evidence="1">Salivary glands</tissue>
    </source>
</reference>
<dbReference type="AlphaFoldDB" id="A0A6G5AG87"/>
<dbReference type="EMBL" id="GIKN01007325">
    <property type="protein sequence ID" value="NIE49598.1"/>
    <property type="molecule type" value="Transcribed_RNA"/>
</dbReference>
<name>A0A6G5AG87_RHIMP</name>
<sequence>MCNRLSVEHRSLPCTPSNLTQTQRYLSIFPVQSATSVHPIYQNFVLTTRKANSMNFTLSFSFMLPGCVKMTSCMRCGKLFMLVVPDTTRSFSGVSGCLGCSPNALFLEPTVPVTLLDARTLLPHIAWAASFTTKVAFLFPNIFLHTHHLLLRLSSNGKSHLPYK</sequence>
<organism evidence="1">
    <name type="scientific">Rhipicephalus microplus</name>
    <name type="common">Cattle tick</name>
    <name type="synonym">Boophilus microplus</name>
    <dbReference type="NCBI Taxonomy" id="6941"/>
    <lineage>
        <taxon>Eukaryota</taxon>
        <taxon>Metazoa</taxon>
        <taxon>Ecdysozoa</taxon>
        <taxon>Arthropoda</taxon>
        <taxon>Chelicerata</taxon>
        <taxon>Arachnida</taxon>
        <taxon>Acari</taxon>
        <taxon>Parasitiformes</taxon>
        <taxon>Ixodida</taxon>
        <taxon>Ixodoidea</taxon>
        <taxon>Ixodidae</taxon>
        <taxon>Rhipicephalinae</taxon>
        <taxon>Rhipicephalus</taxon>
        <taxon>Boophilus</taxon>
    </lineage>
</organism>
<protein>
    <submittedName>
        <fullName evidence="1">Uncharacterized protein</fullName>
    </submittedName>
</protein>
<proteinExistence type="predicted"/>
<accession>A0A6G5AG87</accession>
<evidence type="ECO:0000313" key="1">
    <source>
        <dbReference type="EMBL" id="NIE49598.1"/>
    </source>
</evidence>